<dbReference type="OrthoDB" id="5679130at2"/>
<evidence type="ECO:0000313" key="1">
    <source>
        <dbReference type="EMBL" id="SUV40599.1"/>
    </source>
</evidence>
<dbReference type="RefSeq" id="WP_046097790.1">
    <property type="nucleotide sequence ID" value="NZ_LAEN01000007.1"/>
</dbReference>
<dbReference type="Proteomes" id="UP000254620">
    <property type="component" value="Unassembled WGS sequence"/>
</dbReference>
<dbReference type="NCBIfam" id="NF038363">
    <property type="entry name" value="SecM_small"/>
    <property type="match status" value="1"/>
</dbReference>
<dbReference type="AlphaFoldDB" id="A0A0F5F136"/>
<accession>A0A0F5F136</accession>
<proteinExistence type="predicted"/>
<sequence length="103" mass="11707">MISSKSPQHFWLQLILSMIAIFALPQAQGLNNANFADENYVKQSRQLAIQQSQQQSQQKQQIQSQFVLNNRQIPAVKIRLKNIPHFLSTLNAHAIIIRAGPFA</sequence>
<dbReference type="STRING" id="728.VY92_00690"/>
<dbReference type="InterPro" id="IPR020508">
    <property type="entry name" value="SecM_small"/>
</dbReference>
<name>A0A0F5F136_AVIPA</name>
<evidence type="ECO:0000313" key="2">
    <source>
        <dbReference type="Proteomes" id="UP000254620"/>
    </source>
</evidence>
<organism evidence="1 2">
    <name type="scientific">Avibacterium paragallinarum</name>
    <name type="common">Haemophilus gallinarum</name>
    <dbReference type="NCBI Taxonomy" id="728"/>
    <lineage>
        <taxon>Bacteria</taxon>
        <taxon>Pseudomonadati</taxon>
        <taxon>Pseudomonadota</taxon>
        <taxon>Gammaproteobacteria</taxon>
        <taxon>Pasteurellales</taxon>
        <taxon>Pasteurellaceae</taxon>
        <taxon>Avibacterium</taxon>
    </lineage>
</organism>
<gene>
    <name evidence="1" type="ORF">NCTC10926_02645</name>
</gene>
<dbReference type="EMBL" id="UFSW01000002">
    <property type="protein sequence ID" value="SUV40599.1"/>
    <property type="molecule type" value="Genomic_DNA"/>
</dbReference>
<protein>
    <submittedName>
        <fullName evidence="1">Protein of uncharacterized function (DUF2547)</fullName>
    </submittedName>
</protein>
<dbReference type="Pfam" id="PF10818">
    <property type="entry name" value="SecM_small"/>
    <property type="match status" value="1"/>
</dbReference>
<reference evidence="1 2" key="1">
    <citation type="submission" date="2018-06" db="EMBL/GenBank/DDBJ databases">
        <authorList>
            <consortium name="Pathogen Informatics"/>
            <person name="Doyle S."/>
        </authorList>
    </citation>
    <scope>NUCLEOTIDE SEQUENCE [LARGE SCALE GENOMIC DNA]</scope>
    <source>
        <strain evidence="1 2">NCTC10926</strain>
    </source>
</reference>